<dbReference type="InterPro" id="IPR021410">
    <property type="entry name" value="FAF"/>
</dbReference>
<dbReference type="Proteomes" id="UP001652623">
    <property type="component" value="Chromosome 5"/>
</dbReference>
<dbReference type="PANTHER" id="PTHR33155">
    <property type="entry name" value="FANTASTIC FOUR-LIKE PROTEIN (DUF3049)"/>
    <property type="match status" value="1"/>
</dbReference>
<feature type="region of interest" description="Disordered" evidence="2">
    <location>
        <begin position="314"/>
        <end position="334"/>
    </location>
</feature>
<name>A0A6P6GDU3_ZIZJJ</name>
<evidence type="ECO:0000256" key="1">
    <source>
        <dbReference type="ARBA" id="ARBA00008690"/>
    </source>
</evidence>
<dbReference type="Pfam" id="PF11250">
    <property type="entry name" value="FAF"/>
    <property type="match status" value="1"/>
</dbReference>
<dbReference type="GeneID" id="107422665"/>
<reference evidence="5" key="1">
    <citation type="submission" date="2025-08" db="UniProtKB">
        <authorList>
            <consortium name="RefSeq"/>
        </authorList>
    </citation>
    <scope>IDENTIFICATION</scope>
    <source>
        <tissue evidence="5">Seedling</tissue>
    </source>
</reference>
<dbReference type="InterPro" id="IPR046431">
    <property type="entry name" value="FAF_dom"/>
</dbReference>
<keyword evidence="4" id="KW-1185">Reference proteome</keyword>
<dbReference type="AlphaFoldDB" id="A0A6P6GDU3"/>
<evidence type="ECO:0000313" key="4">
    <source>
        <dbReference type="Proteomes" id="UP001652623"/>
    </source>
</evidence>
<organism evidence="4 5">
    <name type="scientific">Ziziphus jujuba</name>
    <name type="common">Chinese jujube</name>
    <name type="synonym">Ziziphus sativa</name>
    <dbReference type="NCBI Taxonomy" id="326968"/>
    <lineage>
        <taxon>Eukaryota</taxon>
        <taxon>Viridiplantae</taxon>
        <taxon>Streptophyta</taxon>
        <taxon>Embryophyta</taxon>
        <taxon>Tracheophyta</taxon>
        <taxon>Spermatophyta</taxon>
        <taxon>Magnoliopsida</taxon>
        <taxon>eudicotyledons</taxon>
        <taxon>Gunneridae</taxon>
        <taxon>Pentapetalae</taxon>
        <taxon>rosids</taxon>
        <taxon>fabids</taxon>
        <taxon>Rosales</taxon>
        <taxon>Rhamnaceae</taxon>
        <taxon>Paliureae</taxon>
        <taxon>Ziziphus</taxon>
    </lineage>
</organism>
<feature type="domain" description="FAF" evidence="3">
    <location>
        <begin position="154"/>
        <end position="212"/>
    </location>
</feature>
<accession>A0A6P6GDU3</accession>
<evidence type="ECO:0000259" key="3">
    <source>
        <dbReference type="Pfam" id="PF11250"/>
    </source>
</evidence>
<dbReference type="PANTHER" id="PTHR33155:SF75">
    <property type="entry name" value="OS02G0750800 PROTEIN"/>
    <property type="match status" value="1"/>
</dbReference>
<evidence type="ECO:0000256" key="2">
    <source>
        <dbReference type="SAM" id="MobiDB-lite"/>
    </source>
</evidence>
<proteinExistence type="inferred from homology"/>
<dbReference type="InParanoid" id="A0A6P6GDU3"/>
<protein>
    <submittedName>
        <fullName evidence="5">Uncharacterized protein LOC107422665 isoform X1</fullName>
    </submittedName>
</protein>
<sequence length="334" mass="37849">MVFSFTEIIFRACGLSSSPSPKKQPQLTLQQNLHPGLKTLIHQKEEKGRLHGQNDIIHSYMVSKLPTSLRPAISPSPPLSSSSSLSKSLSSCSSIVVDSSSSSSMGDLIGTESGVYMSSNEEEILKPIERRTSASYTGRFNGRYWDRRNAVEKEYPPPIPSLARTGNLPGRMPWVFRREYTHDGRLILREKRVQRHEYFYARRDNGRLILKLIPMDEQVENEEGYNDLELEDLDHLQFVEKDKGKEKIVEEEEEMESKGDEEENEHGDGDDDEDKEEISKFTTKFSATYASGMFMDSKQCFCCNGVKVHEGPHRYLDQSSSSSSVPLRPVAAVM</sequence>
<comment type="similarity">
    <text evidence="1">Belongs to the fantastic four family.</text>
</comment>
<feature type="compositionally biased region" description="Acidic residues" evidence="2">
    <location>
        <begin position="249"/>
        <end position="276"/>
    </location>
</feature>
<dbReference type="RefSeq" id="XP_024931840.1">
    <property type="nucleotide sequence ID" value="XM_025076072.2"/>
</dbReference>
<evidence type="ECO:0000313" key="5">
    <source>
        <dbReference type="RefSeq" id="XP_024931840.1"/>
    </source>
</evidence>
<feature type="region of interest" description="Disordered" evidence="2">
    <location>
        <begin position="241"/>
        <end position="279"/>
    </location>
</feature>
<gene>
    <name evidence="5" type="primary">LOC107422665</name>
</gene>